<comment type="similarity">
    <text evidence="2">Belongs to the type II topoisomerase GyrA/ParC subunit family.</text>
</comment>
<dbReference type="InterPro" id="IPR013760">
    <property type="entry name" value="Topo_IIA-like_dom_sf"/>
</dbReference>
<feature type="coiled-coil region" evidence="7">
    <location>
        <begin position="430"/>
        <end position="457"/>
    </location>
</feature>
<feature type="domain" description="Topo IIA-type catalytic" evidence="9">
    <location>
        <begin position="45"/>
        <end position="495"/>
    </location>
</feature>
<dbReference type="EMBL" id="CP071880">
    <property type="protein sequence ID" value="QTE49830.1"/>
    <property type="molecule type" value="Genomic_DNA"/>
</dbReference>
<keyword evidence="13" id="KW-1185">Reference proteome</keyword>
<feature type="compositionally biased region" description="Basic and acidic residues" evidence="8">
    <location>
        <begin position="883"/>
        <end position="893"/>
    </location>
</feature>
<dbReference type="InterPro" id="IPR035516">
    <property type="entry name" value="Gyrase/topoIV_suA_C"/>
</dbReference>
<dbReference type="GO" id="GO:0003918">
    <property type="term" value="F:DNA topoisomerase type II (double strand cut, ATP-hydrolyzing) activity"/>
    <property type="evidence" value="ECO:0007669"/>
    <property type="project" value="UniProtKB-EC"/>
</dbReference>
<dbReference type="EMBL" id="CP043451">
    <property type="protein sequence ID" value="QEM07605.1"/>
    <property type="molecule type" value="Genomic_DNA"/>
</dbReference>
<comment type="catalytic activity">
    <reaction evidence="1 6">
        <text>ATP-dependent breakage, passage and rejoining of double-stranded DNA.</text>
        <dbReference type="EC" id="5.6.2.2"/>
    </reaction>
</comment>
<evidence type="ECO:0000313" key="10">
    <source>
        <dbReference type="EMBL" id="QEM07605.1"/>
    </source>
</evidence>
<dbReference type="AlphaFoldDB" id="A0AAE6JMZ1"/>
<accession>A0AAE6JMZ1</accession>
<evidence type="ECO:0000313" key="11">
    <source>
        <dbReference type="EMBL" id="QTE49830.1"/>
    </source>
</evidence>
<evidence type="ECO:0000256" key="6">
    <source>
        <dbReference type="PROSITE-ProRule" id="PRU01384"/>
    </source>
</evidence>
<dbReference type="PANTHER" id="PTHR43493">
    <property type="entry name" value="DNA GYRASE/TOPOISOMERASE SUBUNIT A"/>
    <property type="match status" value="1"/>
</dbReference>
<dbReference type="GO" id="GO:0003677">
    <property type="term" value="F:DNA binding"/>
    <property type="evidence" value="ECO:0007669"/>
    <property type="project" value="UniProtKB-UniRule"/>
</dbReference>
<reference evidence="11 13" key="2">
    <citation type="submission" date="2021-03" db="EMBL/GenBank/DDBJ databases">
        <title>Mucilaginibacter strains isolated from gold and copper mining confer multi heavy-metal resistance.</title>
        <authorList>
            <person name="Li Y."/>
        </authorList>
    </citation>
    <scope>NUCLEOTIDE SEQUENCE [LARGE SCALE GENOMIC DNA]</scope>
    <source>
        <strain evidence="11 13">P2-4</strain>
    </source>
</reference>
<dbReference type="SUPFAM" id="SSF56719">
    <property type="entry name" value="Type II DNA topoisomerase"/>
    <property type="match status" value="1"/>
</dbReference>
<dbReference type="PROSITE" id="PS52040">
    <property type="entry name" value="TOPO_IIA"/>
    <property type="match status" value="1"/>
</dbReference>
<evidence type="ECO:0000256" key="3">
    <source>
        <dbReference type="ARBA" id="ARBA00023029"/>
    </source>
</evidence>
<dbReference type="Pfam" id="PF00521">
    <property type="entry name" value="DNA_topoisoIV"/>
    <property type="match status" value="1"/>
</dbReference>
<organism evidence="10 12">
    <name type="scientific">Mucilaginibacter rubeus</name>
    <dbReference type="NCBI Taxonomy" id="2027860"/>
    <lineage>
        <taxon>Bacteria</taxon>
        <taxon>Pseudomonadati</taxon>
        <taxon>Bacteroidota</taxon>
        <taxon>Sphingobacteriia</taxon>
        <taxon>Sphingobacteriales</taxon>
        <taxon>Sphingobacteriaceae</taxon>
        <taxon>Mucilaginibacter</taxon>
    </lineage>
</organism>
<evidence type="ECO:0000256" key="7">
    <source>
        <dbReference type="SAM" id="Coils"/>
    </source>
</evidence>
<dbReference type="InterPro" id="IPR013757">
    <property type="entry name" value="Topo_IIA_A_a_sf"/>
</dbReference>
<dbReference type="Gene3D" id="1.10.268.10">
    <property type="entry name" value="Topoisomerase, domain 3"/>
    <property type="match status" value="1"/>
</dbReference>
<dbReference type="Gene3D" id="3.30.1360.40">
    <property type="match status" value="1"/>
</dbReference>
<evidence type="ECO:0000313" key="12">
    <source>
        <dbReference type="Proteomes" id="UP000250557"/>
    </source>
</evidence>
<feature type="active site" description="O-(5'-phospho-DNA)-tyrosine intermediate" evidence="6">
    <location>
        <position position="126"/>
    </location>
</feature>
<proteinExistence type="inferred from homology"/>
<dbReference type="Proteomes" id="UP000250557">
    <property type="component" value="Chromosome"/>
</dbReference>
<dbReference type="GO" id="GO:0005524">
    <property type="term" value="F:ATP binding"/>
    <property type="evidence" value="ECO:0007669"/>
    <property type="project" value="InterPro"/>
</dbReference>
<dbReference type="NCBIfam" id="NF009397">
    <property type="entry name" value="PRK12758.1"/>
    <property type="match status" value="1"/>
</dbReference>
<dbReference type="InterPro" id="IPR050220">
    <property type="entry name" value="Type_II_DNA_Topoisomerases"/>
</dbReference>
<sequence>MSEDLHQNDTPNPNEEKLHAVASLDGLYENWFLDYASYVILDRAVPHINDGLKPVQRRILHSLKEMDDGRFNKAANVIGNTMKYHPHGDASIGDAMVQIGQKNLLIDCQGNWGDPVTGDSAAAPRYIEARLSKFALDVVFNPDTTVWQASYDGRNKEPITLPVKFPLLLAQGAEGIAVGLATKILPHNFIELIDASIAVLKGERPNLMPDFPTGGMADASLYNEGQRGGKVRVRAKIVERDKKTLAITEIPFTTTTGSLIDSVISANDKGKIKIKKIEDNTARDVEIIIHLAPGISPDVTIDALYAFTDCEVSISPNTCVIQDDKPRFMSVNDMLTESTFFTKDLLKQELEIRLKDLMEKIFFSSLLKIFIQEGMYKNPEYENSGNFEVVLEVLNRLFEPFFPQFYRTIQPEDYKKLIDKPMSSITRFDVKKADEQMKALENEIKQVKHHLKHLTEYTIAWFEKLKDKYGKGRERKTELRTFDKVEAAQVALANIKLYVNRADGFIGSGLKKDDSVEYVGDCSDIDEIIVFRGDGRCMITKVQDKVFVGKDIIHVAVFKKNDERTVYNMIYKDGESGISYIKRFSVVGVTRDKEYDLTKGTKGSKVLYFTANPNGEAEVVNVQLKPHSKLKKLQFDEDFASIAIKGRGSMGNIITKYPVKKIILKSKGVSTLAGRKIWYDDILKRLNADGRGKYLGEFDGDDRILTVLSNGVYELSSFDLNNHFDDKMILIEKYEPQAVFSIVHIEGKSKNYLVKRFSFENIAVGKQVSLISEEAGSKMVLIGHTAPVISMTHLKGKDQTPETLELNLADVIDVKGMKAMGNRLSQHPVKSVELISDGINQATETAETDINEEATLASTDTHEDEPVVSQEDGPATPADQSEESPKPPKKIDFEITNPDDIDMDDQGQLGLF</sequence>
<dbReference type="SUPFAM" id="SSF101904">
    <property type="entry name" value="GyrA/ParC C-terminal domain-like"/>
    <property type="match status" value="1"/>
</dbReference>
<evidence type="ECO:0000313" key="13">
    <source>
        <dbReference type="Proteomes" id="UP000663940"/>
    </source>
</evidence>
<name>A0AAE6JMZ1_9SPHI</name>
<keyword evidence="5 6" id="KW-0413">Isomerase</keyword>
<evidence type="ECO:0000259" key="9">
    <source>
        <dbReference type="PROSITE" id="PS52040"/>
    </source>
</evidence>
<dbReference type="GO" id="GO:0005737">
    <property type="term" value="C:cytoplasm"/>
    <property type="evidence" value="ECO:0007669"/>
    <property type="project" value="TreeGrafter"/>
</dbReference>
<dbReference type="SMART" id="SM00434">
    <property type="entry name" value="TOP4c"/>
    <property type="match status" value="1"/>
</dbReference>
<evidence type="ECO:0000256" key="4">
    <source>
        <dbReference type="ARBA" id="ARBA00023125"/>
    </source>
</evidence>
<keyword evidence="3 6" id="KW-0799">Topoisomerase</keyword>
<keyword evidence="7" id="KW-0175">Coiled coil</keyword>
<evidence type="ECO:0000256" key="1">
    <source>
        <dbReference type="ARBA" id="ARBA00000185"/>
    </source>
</evidence>
<feature type="region of interest" description="Disordered" evidence="8">
    <location>
        <begin position="857"/>
        <end position="912"/>
    </location>
</feature>
<dbReference type="NCBIfam" id="NF007209">
    <property type="entry name" value="PRK09631.1"/>
    <property type="match status" value="1"/>
</dbReference>
<dbReference type="PANTHER" id="PTHR43493:SF5">
    <property type="entry name" value="DNA GYRASE SUBUNIT A, CHLOROPLASTIC_MITOCHONDRIAL"/>
    <property type="match status" value="1"/>
</dbReference>
<evidence type="ECO:0000256" key="8">
    <source>
        <dbReference type="SAM" id="MobiDB-lite"/>
    </source>
</evidence>
<dbReference type="GO" id="GO:0006265">
    <property type="term" value="P:DNA topological change"/>
    <property type="evidence" value="ECO:0007669"/>
    <property type="project" value="UniProtKB-UniRule"/>
</dbReference>
<dbReference type="InterPro" id="IPR013758">
    <property type="entry name" value="Topo_IIA_A/C_ab"/>
</dbReference>
<reference evidence="10 12" key="1">
    <citation type="submission" date="2019-08" db="EMBL/GenBank/DDBJ databases">
        <title>Comparative genome analysis confer to the adaptation heavy metal polluted environment.</title>
        <authorList>
            <person name="Li Y."/>
        </authorList>
    </citation>
    <scope>NUCLEOTIDE SEQUENCE [LARGE SCALE GENOMIC DNA]</scope>
    <source>
        <strain evidence="10 12">P2</strain>
    </source>
</reference>
<dbReference type="RefSeq" id="WP_112651062.1">
    <property type="nucleotide sequence ID" value="NZ_CP043451.1"/>
</dbReference>
<dbReference type="Proteomes" id="UP000663940">
    <property type="component" value="Chromosome"/>
</dbReference>
<dbReference type="InterPro" id="IPR002205">
    <property type="entry name" value="Topo_IIA_dom_A"/>
</dbReference>
<evidence type="ECO:0000256" key="5">
    <source>
        <dbReference type="ARBA" id="ARBA00023235"/>
    </source>
</evidence>
<dbReference type="Gene3D" id="3.90.199.10">
    <property type="entry name" value="Topoisomerase II, domain 5"/>
    <property type="match status" value="1"/>
</dbReference>
<evidence type="ECO:0000256" key="2">
    <source>
        <dbReference type="ARBA" id="ARBA00008263"/>
    </source>
</evidence>
<dbReference type="GO" id="GO:0009330">
    <property type="term" value="C:DNA topoisomerase type II (double strand cut, ATP-hydrolyzing) complex"/>
    <property type="evidence" value="ECO:0007669"/>
    <property type="project" value="TreeGrafter"/>
</dbReference>
<protein>
    <submittedName>
        <fullName evidence="10">DNA gyrase/topoisomerase IV subunit A</fullName>
    </submittedName>
</protein>
<gene>
    <name evidence="10" type="ORF">DIU31_030420</name>
    <name evidence="11" type="ORF">J3L21_30600</name>
</gene>
<keyword evidence="4 6" id="KW-0238">DNA-binding</keyword>